<dbReference type="PANTHER" id="PTHR45988:SF62">
    <property type="entry name" value="C2H2 TYPE ZINC FINGER TRANSCRIPTION FACTOR ZFP31"/>
    <property type="match status" value="1"/>
</dbReference>
<dbReference type="STRING" id="40148.A0A0D9ZAH5"/>
<reference evidence="10" key="1">
    <citation type="submission" date="2015-04" db="UniProtKB">
        <authorList>
            <consortium name="EnsemblPlants"/>
        </authorList>
    </citation>
    <scope>IDENTIFICATION</scope>
</reference>
<dbReference type="HOGENOM" id="CLU_059471_1_2_1"/>
<dbReference type="InterPro" id="IPR013087">
    <property type="entry name" value="Znf_C2H2_type"/>
</dbReference>
<evidence type="ECO:0000256" key="3">
    <source>
        <dbReference type="ARBA" id="ARBA00022771"/>
    </source>
</evidence>
<keyword evidence="11" id="KW-1185">Reference proteome</keyword>
<dbReference type="AlphaFoldDB" id="A0A0D9ZAH5"/>
<evidence type="ECO:0000256" key="6">
    <source>
        <dbReference type="ARBA" id="ARBA00023163"/>
    </source>
</evidence>
<evidence type="ECO:0000313" key="10">
    <source>
        <dbReference type="EnsemblPlants" id="OGLUM03G26720.1"/>
    </source>
</evidence>
<keyword evidence="3 7" id="KW-0863">Zinc-finger</keyword>
<name>A0A0D9ZAH5_9ORYZ</name>
<evidence type="ECO:0000256" key="7">
    <source>
        <dbReference type="PROSITE-ProRule" id="PRU00042"/>
    </source>
</evidence>
<dbReference type="PROSITE" id="PS00028">
    <property type="entry name" value="ZINC_FINGER_C2H2_1"/>
    <property type="match status" value="2"/>
</dbReference>
<keyword evidence="6" id="KW-0804">Transcription</keyword>
<organism evidence="10">
    <name type="scientific">Oryza glumipatula</name>
    <dbReference type="NCBI Taxonomy" id="40148"/>
    <lineage>
        <taxon>Eukaryota</taxon>
        <taxon>Viridiplantae</taxon>
        <taxon>Streptophyta</taxon>
        <taxon>Embryophyta</taxon>
        <taxon>Tracheophyta</taxon>
        <taxon>Spermatophyta</taxon>
        <taxon>Magnoliopsida</taxon>
        <taxon>Liliopsida</taxon>
        <taxon>Poales</taxon>
        <taxon>Poaceae</taxon>
        <taxon>BOP clade</taxon>
        <taxon>Oryzoideae</taxon>
        <taxon>Oryzeae</taxon>
        <taxon>Oryzinae</taxon>
        <taxon>Oryza</taxon>
    </lineage>
</organism>
<reference evidence="10" key="2">
    <citation type="submission" date="2018-05" db="EMBL/GenBank/DDBJ databases">
        <title>OgluRS3 (Oryza glumaepatula Reference Sequence Version 3).</title>
        <authorList>
            <person name="Zhang J."/>
            <person name="Kudrna D."/>
            <person name="Lee S."/>
            <person name="Talag J."/>
            <person name="Welchert J."/>
            <person name="Wing R.A."/>
        </authorList>
    </citation>
    <scope>NUCLEOTIDE SEQUENCE [LARGE SCALE GENOMIC DNA]</scope>
</reference>
<feature type="region of interest" description="Disordered" evidence="8">
    <location>
        <begin position="127"/>
        <end position="148"/>
    </location>
</feature>
<feature type="region of interest" description="Disordered" evidence="8">
    <location>
        <begin position="1"/>
        <end position="65"/>
    </location>
</feature>
<dbReference type="PANTHER" id="PTHR45988">
    <property type="entry name" value="C2H2 TYPE ZINC FINGER TRANSCRIPTION FACTOR FAMILY-RELATED"/>
    <property type="match status" value="1"/>
</dbReference>
<keyword evidence="5" id="KW-0805">Transcription regulation</keyword>
<feature type="domain" description="C2H2-type" evidence="9">
    <location>
        <begin position="151"/>
        <end position="173"/>
    </location>
</feature>
<dbReference type="Gene3D" id="3.30.160.60">
    <property type="entry name" value="Classic Zinc Finger"/>
    <property type="match status" value="1"/>
</dbReference>
<dbReference type="GO" id="GO:0008270">
    <property type="term" value="F:zinc ion binding"/>
    <property type="evidence" value="ECO:0007669"/>
    <property type="project" value="UniProtKB-KW"/>
</dbReference>
<dbReference type="InterPro" id="IPR044653">
    <property type="entry name" value="AZF1/2/3-like"/>
</dbReference>
<evidence type="ECO:0000256" key="1">
    <source>
        <dbReference type="ARBA" id="ARBA00022723"/>
    </source>
</evidence>
<dbReference type="Gramene" id="OGLUM03G26720.1">
    <property type="protein sequence ID" value="OGLUM03G26720.1"/>
    <property type="gene ID" value="OGLUM03G26720"/>
</dbReference>
<dbReference type="Pfam" id="PF13912">
    <property type="entry name" value="zf-C2H2_6"/>
    <property type="match status" value="2"/>
</dbReference>
<dbReference type="eggNOG" id="KOG1721">
    <property type="taxonomic scope" value="Eukaryota"/>
</dbReference>
<evidence type="ECO:0000256" key="4">
    <source>
        <dbReference type="ARBA" id="ARBA00022833"/>
    </source>
</evidence>
<proteinExistence type="predicted"/>
<dbReference type="PROSITE" id="PS50157">
    <property type="entry name" value="ZINC_FINGER_C2H2_2"/>
    <property type="match status" value="2"/>
</dbReference>
<sequence>MAVEEVLDGAAPMLSSPPAASGEEVGARKPQQRCGGEEGRWSKRKRSSRRHRDRAAAQPHGSEEEHLALSLLMLARGHRDPAPQEQHGCSVCGRVFSSYQALGGHKTSHRPRTPPMTAAVVVADEPAATTASPAASSSNSGSGSGGGNKVHECSVCKKTFPTGQALGGHKRCHYEGPIGSGGAAAVAGRGFDLNLPAVALPDIMTERCLPAAAEEEEVLSPLASFKKPRLMIPA</sequence>
<feature type="compositionally biased region" description="Low complexity" evidence="8">
    <location>
        <begin position="127"/>
        <end position="141"/>
    </location>
</feature>
<evidence type="ECO:0000256" key="2">
    <source>
        <dbReference type="ARBA" id="ARBA00022737"/>
    </source>
</evidence>
<dbReference type="GO" id="GO:0005634">
    <property type="term" value="C:nucleus"/>
    <property type="evidence" value="ECO:0007669"/>
    <property type="project" value="TreeGrafter"/>
</dbReference>
<dbReference type="InterPro" id="IPR036236">
    <property type="entry name" value="Znf_C2H2_sf"/>
</dbReference>
<keyword evidence="2" id="KW-0677">Repeat</keyword>
<evidence type="ECO:0000313" key="11">
    <source>
        <dbReference type="Proteomes" id="UP000026961"/>
    </source>
</evidence>
<dbReference type="GO" id="GO:0000976">
    <property type="term" value="F:transcription cis-regulatory region binding"/>
    <property type="evidence" value="ECO:0007669"/>
    <property type="project" value="TreeGrafter"/>
</dbReference>
<feature type="compositionally biased region" description="Low complexity" evidence="8">
    <location>
        <begin position="10"/>
        <end position="21"/>
    </location>
</feature>
<dbReference type="GO" id="GO:0003700">
    <property type="term" value="F:DNA-binding transcription factor activity"/>
    <property type="evidence" value="ECO:0007669"/>
    <property type="project" value="InterPro"/>
</dbReference>
<dbReference type="EnsemblPlants" id="OGLUM03G26720.1">
    <property type="protein sequence ID" value="OGLUM03G26720.1"/>
    <property type="gene ID" value="OGLUM03G26720"/>
</dbReference>
<dbReference type="SMART" id="SM00355">
    <property type="entry name" value="ZnF_C2H2"/>
    <property type="match status" value="2"/>
</dbReference>
<dbReference type="Proteomes" id="UP000026961">
    <property type="component" value="Chromosome 3"/>
</dbReference>
<evidence type="ECO:0000256" key="5">
    <source>
        <dbReference type="ARBA" id="ARBA00023015"/>
    </source>
</evidence>
<protein>
    <recommendedName>
        <fullName evidence="9">C2H2-type domain-containing protein</fullName>
    </recommendedName>
</protein>
<accession>A0A0D9ZAH5</accession>
<keyword evidence="1" id="KW-0479">Metal-binding</keyword>
<feature type="compositionally biased region" description="Basic residues" evidence="8">
    <location>
        <begin position="42"/>
        <end position="53"/>
    </location>
</feature>
<keyword evidence="4" id="KW-0862">Zinc</keyword>
<dbReference type="SUPFAM" id="SSF57667">
    <property type="entry name" value="beta-beta-alpha zinc fingers"/>
    <property type="match status" value="1"/>
</dbReference>
<evidence type="ECO:0000259" key="9">
    <source>
        <dbReference type="PROSITE" id="PS50157"/>
    </source>
</evidence>
<feature type="domain" description="C2H2-type" evidence="9">
    <location>
        <begin position="87"/>
        <end position="114"/>
    </location>
</feature>
<evidence type="ECO:0000256" key="8">
    <source>
        <dbReference type="SAM" id="MobiDB-lite"/>
    </source>
</evidence>